<dbReference type="GO" id="GO:0015232">
    <property type="term" value="F:heme transmembrane transporter activity"/>
    <property type="evidence" value="ECO:0007669"/>
    <property type="project" value="InterPro"/>
</dbReference>
<dbReference type="Pfam" id="PF01578">
    <property type="entry name" value="Cytochrom_C_asm"/>
    <property type="match status" value="1"/>
</dbReference>
<comment type="function">
    <text evidence="9">Required for the biogenesis of c-type cytochromes. Possible subunit of a heme lyase.</text>
</comment>
<evidence type="ECO:0000259" key="12">
    <source>
        <dbReference type="Pfam" id="PF16327"/>
    </source>
</evidence>
<feature type="transmembrane region" description="Helical" evidence="10">
    <location>
        <begin position="351"/>
        <end position="369"/>
    </location>
</feature>
<sequence length="661" mass="70505">MIPELGHFAIALATVIALAQGIVSIWGAHRGDARFIAAAPALALSQALAVLFAFLALVWSGIVSDFSVINVAEYSSARTPLLYKITGTWGNHEGSILLWCLILSVCGAAVAGFGRNLPSALRARVIGVLGLVACGFLLFTLTASDPLGRIWPPPSEGQGVNPLLQDPGLAFHPPILYCGYVGFAVAFAFAVASLLEGRVDAAWGRWVRPWTLGAWCLLTGGIALGSWWSYYELGWGGYWFWDPVENASLLPWLTGTALLHSAIVVEKREALKIWSVLLAITTFSLSLAGTFMVRSGLLNSVHAFANDPTRGIFILVLLGLVIGGSLLLFAWRAPVLQPAGLFAPLSREGALVLNNILLCSIMAVVLAGTMYPPFVQLIFDQQISVGPPFFISTVVPLAAPLMAAMGLGPVLSWKRAAVAPALLRLWWAALASLIVVLVGFYGRLGWAAVGFGAALWMVLSALAEIAERSQLFRLPIGTAWARLRGLPRASYGAAVAHAGLGVAVAGMVGMTLASHSIILMHPGDTTKVGRYDWHLVSLTDGRGSDFTSRIATVAVTNARSGAPVATLRPARRTFPLQQQTTTDVSIKTNGFRDLYVALGDERDGGIVLRINVNPLAPWIWLGALIMAFGGGLSLSDRRLRIGAPVRFVRRQRTTAVKVAAE</sequence>
<dbReference type="PANTHER" id="PTHR43653:SF1">
    <property type="entry name" value="CYTOCHROME C-TYPE BIOGENESIS PROTEIN CCMF"/>
    <property type="match status" value="1"/>
</dbReference>
<reference evidence="13" key="2">
    <citation type="submission" date="2021-01" db="EMBL/GenBank/DDBJ databases">
        <authorList>
            <person name="Mieszkin S."/>
            <person name="Pouder E."/>
            <person name="Alain K."/>
        </authorList>
    </citation>
    <scope>NUCLEOTIDE SEQUENCE</scope>
    <source>
        <strain evidence="13">HW T2.11</strain>
    </source>
</reference>
<dbReference type="AlphaFoldDB" id="A0A963YNV5"/>
<dbReference type="Pfam" id="PF16327">
    <property type="entry name" value="CcmF_C"/>
    <property type="match status" value="1"/>
</dbReference>
<feature type="transmembrane region" description="Helical" evidence="10">
    <location>
        <begin position="96"/>
        <end position="113"/>
    </location>
</feature>
<keyword evidence="13" id="KW-0456">Lyase</keyword>
<dbReference type="PRINTS" id="PR01410">
    <property type="entry name" value="CCBIOGENESIS"/>
</dbReference>
<feature type="transmembrane region" description="Helical" evidence="10">
    <location>
        <begin position="35"/>
        <end position="59"/>
    </location>
</feature>
<name>A0A963YNV5_9PROT</name>
<dbReference type="GO" id="GO:0020037">
    <property type="term" value="F:heme binding"/>
    <property type="evidence" value="ECO:0007669"/>
    <property type="project" value="InterPro"/>
</dbReference>
<keyword evidence="5 10" id="KW-0812">Transmembrane</keyword>
<keyword evidence="6" id="KW-0201">Cytochrome c-type biogenesis</keyword>
<feature type="transmembrane region" description="Helical" evidence="10">
    <location>
        <begin position="249"/>
        <end position="266"/>
    </location>
</feature>
<feature type="transmembrane region" description="Helical" evidence="10">
    <location>
        <begin position="447"/>
        <end position="466"/>
    </location>
</feature>
<dbReference type="PRINTS" id="PR01411">
    <property type="entry name" value="CCMFBIOGNSIS"/>
</dbReference>
<dbReference type="InterPro" id="IPR032523">
    <property type="entry name" value="CcmF_C"/>
</dbReference>
<evidence type="ECO:0000256" key="10">
    <source>
        <dbReference type="SAM" id="Phobius"/>
    </source>
</evidence>
<feature type="transmembrane region" description="Helical" evidence="10">
    <location>
        <begin position="174"/>
        <end position="195"/>
    </location>
</feature>
<feature type="transmembrane region" description="Helical" evidence="10">
    <location>
        <begin position="615"/>
        <end position="634"/>
    </location>
</feature>
<evidence type="ECO:0000256" key="7">
    <source>
        <dbReference type="ARBA" id="ARBA00022989"/>
    </source>
</evidence>
<evidence type="ECO:0000256" key="3">
    <source>
        <dbReference type="ARBA" id="ARBA00022475"/>
    </source>
</evidence>
<dbReference type="GO" id="GO:0016829">
    <property type="term" value="F:lyase activity"/>
    <property type="evidence" value="ECO:0007669"/>
    <property type="project" value="UniProtKB-KW"/>
</dbReference>
<reference evidence="13" key="1">
    <citation type="journal article" date="2021" name="Microorganisms">
        <title>Acidisoma silvae sp. nov. and Acidisomacellulosilytica sp. nov., Two Acidophilic Bacteria Isolated from Decaying Wood, Hydrolyzing Cellulose and Producing Poly-3-hydroxybutyrate.</title>
        <authorList>
            <person name="Mieszkin S."/>
            <person name="Pouder E."/>
            <person name="Uroz S."/>
            <person name="Simon-Colin C."/>
            <person name="Alain K."/>
        </authorList>
    </citation>
    <scope>NUCLEOTIDE SEQUENCE</scope>
    <source>
        <strain evidence="13">HW T2.11</strain>
    </source>
</reference>
<gene>
    <name evidence="13" type="ORF">ASILVAE211_01850</name>
</gene>
<dbReference type="Proteomes" id="UP000708298">
    <property type="component" value="Unassembled WGS sequence"/>
</dbReference>
<evidence type="ECO:0000256" key="8">
    <source>
        <dbReference type="ARBA" id="ARBA00023136"/>
    </source>
</evidence>
<evidence type="ECO:0000256" key="6">
    <source>
        <dbReference type="ARBA" id="ARBA00022748"/>
    </source>
</evidence>
<feature type="transmembrane region" description="Helical" evidence="10">
    <location>
        <begin position="423"/>
        <end position="441"/>
    </location>
</feature>
<comment type="similarity">
    <text evidence="2">Belongs to the CcmF/CycK/Ccl1/NrfE/CcsA family.</text>
</comment>
<evidence type="ECO:0000256" key="1">
    <source>
        <dbReference type="ARBA" id="ARBA00004429"/>
    </source>
</evidence>
<proteinExistence type="inferred from homology"/>
<feature type="transmembrane region" description="Helical" evidence="10">
    <location>
        <begin position="207"/>
        <end position="229"/>
    </location>
</feature>
<dbReference type="NCBIfam" id="TIGR00353">
    <property type="entry name" value="nrfE"/>
    <property type="match status" value="1"/>
</dbReference>
<evidence type="ECO:0000256" key="2">
    <source>
        <dbReference type="ARBA" id="ARBA00009186"/>
    </source>
</evidence>
<dbReference type="EMBL" id="JAESVB010000001">
    <property type="protein sequence ID" value="MCB8873909.1"/>
    <property type="molecule type" value="Genomic_DNA"/>
</dbReference>
<organism evidence="13 14">
    <name type="scientific">Acidisoma silvae</name>
    <dbReference type="NCBI Taxonomy" id="2802396"/>
    <lineage>
        <taxon>Bacteria</taxon>
        <taxon>Pseudomonadati</taxon>
        <taxon>Pseudomonadota</taxon>
        <taxon>Alphaproteobacteria</taxon>
        <taxon>Acetobacterales</taxon>
        <taxon>Acidocellaceae</taxon>
        <taxon>Acidisoma</taxon>
    </lineage>
</organism>
<dbReference type="NCBIfam" id="NF007691">
    <property type="entry name" value="PRK10369.1"/>
    <property type="match status" value="1"/>
</dbReference>
<evidence type="ECO:0000259" key="11">
    <source>
        <dbReference type="Pfam" id="PF01578"/>
    </source>
</evidence>
<feature type="transmembrane region" description="Helical" evidence="10">
    <location>
        <begin position="273"/>
        <end position="292"/>
    </location>
</feature>
<evidence type="ECO:0000313" key="13">
    <source>
        <dbReference type="EMBL" id="MCB8873909.1"/>
    </source>
</evidence>
<evidence type="ECO:0000256" key="4">
    <source>
        <dbReference type="ARBA" id="ARBA00022519"/>
    </source>
</evidence>
<dbReference type="InterPro" id="IPR003568">
    <property type="entry name" value="Cyt_c_biogenesis_CcmF"/>
</dbReference>
<feature type="transmembrane region" description="Helical" evidence="10">
    <location>
        <begin position="6"/>
        <end position="28"/>
    </location>
</feature>
<feature type="transmembrane region" description="Helical" evidence="10">
    <location>
        <begin position="312"/>
        <end position="331"/>
    </location>
</feature>
<keyword evidence="7 10" id="KW-1133">Transmembrane helix</keyword>
<keyword evidence="8 10" id="KW-0472">Membrane</keyword>
<evidence type="ECO:0000313" key="14">
    <source>
        <dbReference type="Proteomes" id="UP000708298"/>
    </source>
</evidence>
<dbReference type="RefSeq" id="WP_227319572.1">
    <property type="nucleotide sequence ID" value="NZ_JAESVB010000001.1"/>
</dbReference>
<dbReference type="InterPro" id="IPR002541">
    <property type="entry name" value="Cyt_c_assembly"/>
</dbReference>
<keyword evidence="14" id="KW-1185">Reference proteome</keyword>
<feature type="transmembrane region" description="Helical" evidence="10">
    <location>
        <begin position="125"/>
        <end position="144"/>
    </location>
</feature>
<dbReference type="InterPro" id="IPR003567">
    <property type="entry name" value="Cyt_c_biogenesis"/>
</dbReference>
<feature type="domain" description="Cytochrome c-type biogenesis protein CcmF C-terminal" evidence="12">
    <location>
        <begin position="315"/>
        <end position="637"/>
    </location>
</feature>
<evidence type="ECO:0000256" key="9">
    <source>
        <dbReference type="ARBA" id="ARBA00037230"/>
    </source>
</evidence>
<protein>
    <submittedName>
        <fullName evidence="13">Heme lyase CcmF/NrfE family subunit</fullName>
    </submittedName>
</protein>
<accession>A0A963YNV5</accession>
<keyword evidence="4" id="KW-0997">Cell inner membrane</keyword>
<evidence type="ECO:0000256" key="5">
    <source>
        <dbReference type="ARBA" id="ARBA00022692"/>
    </source>
</evidence>
<dbReference type="PANTHER" id="PTHR43653">
    <property type="entry name" value="CYTOCHROME C ASSEMBLY PROTEIN-RELATED"/>
    <property type="match status" value="1"/>
</dbReference>
<feature type="transmembrane region" description="Helical" evidence="10">
    <location>
        <begin position="491"/>
        <end position="513"/>
    </location>
</feature>
<dbReference type="GO" id="GO:0005886">
    <property type="term" value="C:plasma membrane"/>
    <property type="evidence" value="ECO:0007669"/>
    <property type="project" value="UniProtKB-SubCell"/>
</dbReference>
<comment type="subcellular location">
    <subcellularLocation>
        <location evidence="1">Cell inner membrane</location>
        <topology evidence="1">Multi-pass membrane protein</topology>
    </subcellularLocation>
</comment>
<comment type="caution">
    <text evidence="13">The sequence shown here is derived from an EMBL/GenBank/DDBJ whole genome shotgun (WGS) entry which is preliminary data.</text>
</comment>
<feature type="transmembrane region" description="Helical" evidence="10">
    <location>
        <begin position="389"/>
        <end position="411"/>
    </location>
</feature>
<keyword evidence="3" id="KW-1003">Cell membrane</keyword>
<dbReference type="GO" id="GO:0017004">
    <property type="term" value="P:cytochrome complex assembly"/>
    <property type="evidence" value="ECO:0007669"/>
    <property type="project" value="UniProtKB-KW"/>
</dbReference>
<feature type="domain" description="Cytochrome c assembly protein" evidence="11">
    <location>
        <begin position="89"/>
        <end position="296"/>
    </location>
</feature>